<dbReference type="Pfam" id="PF14897">
    <property type="entry name" value="EpsG"/>
    <property type="match status" value="1"/>
</dbReference>
<organism evidence="2 3">
    <name type="scientific">Flagellimonas maritima</name>
    <dbReference type="NCBI Taxonomy" id="1383885"/>
    <lineage>
        <taxon>Bacteria</taxon>
        <taxon>Pseudomonadati</taxon>
        <taxon>Bacteroidota</taxon>
        <taxon>Flavobacteriia</taxon>
        <taxon>Flavobacteriales</taxon>
        <taxon>Flavobacteriaceae</taxon>
        <taxon>Flagellimonas</taxon>
    </lineage>
</organism>
<dbReference type="OrthoDB" id="6683294at2"/>
<dbReference type="RefSeq" id="WP_112379160.1">
    <property type="nucleotide sequence ID" value="NZ_CP030104.1"/>
</dbReference>
<feature type="transmembrane region" description="Helical" evidence="1">
    <location>
        <begin position="192"/>
        <end position="219"/>
    </location>
</feature>
<dbReference type="InterPro" id="IPR049458">
    <property type="entry name" value="EpsG-like"/>
</dbReference>
<name>A0A2Z4LVF9_9FLAO</name>
<feature type="transmembrane region" description="Helical" evidence="1">
    <location>
        <begin position="115"/>
        <end position="133"/>
    </location>
</feature>
<evidence type="ECO:0008006" key="4">
    <source>
        <dbReference type="Google" id="ProtNLM"/>
    </source>
</evidence>
<feature type="transmembrane region" description="Helical" evidence="1">
    <location>
        <begin position="78"/>
        <end position="95"/>
    </location>
</feature>
<evidence type="ECO:0000256" key="1">
    <source>
        <dbReference type="SAM" id="Phobius"/>
    </source>
</evidence>
<sequence length="369" mass="43651">MKFLFEGFTEQHYVLLFKYILVFLIVVGSLILRSLEYKKLVFLRNDRNLLIIFCVFIIIFSGTRGYRIGTDTYNYYMFYYIKGLGITNIFTFLSYFKSDFLFEVLAYITFQFKNYTVFLMAVSIIINGCLYMFVRKFTDFGNAGSSLLFFLTIASSFSFLSIEINIIRNGLSIGFVLLGLYYLDKKFFKKCIIFFIIGYLFHRTAVIPIFIAFSAYFGWKVQLKYYLALYLLFIGLSFVGFGFDKISILSSISGEDFKRLAFQGETTYRIGFRYDFVLYNSFFLFLFIKFSDLKNRTDLFFIRFYILASIVFFMNFNIPFSDRIGLYSWIIIPILLFNTIKNSFPKKQLYYSSLAALFYCILNHFILFS</sequence>
<dbReference type="EMBL" id="CP030104">
    <property type="protein sequence ID" value="AWX45806.1"/>
    <property type="molecule type" value="Genomic_DNA"/>
</dbReference>
<reference evidence="2 3" key="1">
    <citation type="submission" date="2018-06" db="EMBL/GenBank/DDBJ databases">
        <title>Spongiibacterium sp. HME9304 Genome sequencing and assembly.</title>
        <authorList>
            <person name="Kang H."/>
            <person name="Kim H."/>
            <person name="Joh K."/>
        </authorList>
    </citation>
    <scope>NUCLEOTIDE SEQUENCE [LARGE SCALE GENOMIC DNA]</scope>
    <source>
        <strain evidence="2 3">HME9304</strain>
    </source>
</reference>
<evidence type="ECO:0000313" key="3">
    <source>
        <dbReference type="Proteomes" id="UP000248536"/>
    </source>
</evidence>
<dbReference type="AlphaFoldDB" id="A0A2Z4LVF9"/>
<keyword evidence="1" id="KW-0812">Transmembrane</keyword>
<feature type="transmembrane region" description="Helical" evidence="1">
    <location>
        <begin position="12"/>
        <end position="35"/>
    </location>
</feature>
<keyword evidence="1" id="KW-0472">Membrane</keyword>
<gene>
    <name evidence="2" type="ORF">HME9304_02836</name>
</gene>
<feature type="transmembrane region" description="Helical" evidence="1">
    <location>
        <begin position="47"/>
        <end position="66"/>
    </location>
</feature>
<feature type="transmembrane region" description="Helical" evidence="1">
    <location>
        <begin position="349"/>
        <end position="368"/>
    </location>
</feature>
<accession>A0A2Z4LVF9</accession>
<keyword evidence="3" id="KW-1185">Reference proteome</keyword>
<feature type="transmembrane region" description="Helical" evidence="1">
    <location>
        <begin position="225"/>
        <end position="243"/>
    </location>
</feature>
<evidence type="ECO:0000313" key="2">
    <source>
        <dbReference type="EMBL" id="AWX45806.1"/>
    </source>
</evidence>
<feature type="transmembrane region" description="Helical" evidence="1">
    <location>
        <begin position="140"/>
        <end position="160"/>
    </location>
</feature>
<feature type="transmembrane region" description="Helical" evidence="1">
    <location>
        <begin position="166"/>
        <end position="183"/>
    </location>
</feature>
<protein>
    <recommendedName>
        <fullName evidence="4">EpsG family protein</fullName>
    </recommendedName>
</protein>
<feature type="transmembrane region" description="Helical" evidence="1">
    <location>
        <begin position="299"/>
        <end position="318"/>
    </location>
</feature>
<dbReference type="KEGG" id="spon:HME9304_02836"/>
<proteinExistence type="predicted"/>
<keyword evidence="1" id="KW-1133">Transmembrane helix</keyword>
<dbReference type="Proteomes" id="UP000248536">
    <property type="component" value="Chromosome"/>
</dbReference>